<sequence length="1291" mass="143599">MVTVDETLQYVYDQAPFRSPARTLVKNLQILPKQEQEGLAEALGQDKDFLPQSLGTLASKFLGWHEQLLNQYTSPFTRVRRQAIRYSIQLAKSLESIRATAAEGESLTIPADQLYFMNQVQISGNQALGAELFQRMAQSSSRLGLRFRRIQLLHLLPPQTIVIQIQQEPNTLFEVPWKHMAIQQPDIAVQLVKQALKTAESHIALNRRWHLVEPAVHRLLKCNRPKHLPAVLELLDQFALPQDPLPNAMLPHLGLLTPPLPKASGPVAEDVAFQKSMLALKKILLRTSCRTSLRNLTIDGVQARRVLRAFRQTPGLLQELACLKADSVSDLQTFLQDIPYCHLRAELWKVVTQHPTIRPAWMRDAQAAQSILPVLPPRASTELAATLLATRAAQENKDLRQKLVARRWLPDVKAQLRADCQVPDATERNLALSRLLQAAVNSRQGLTEALAFVAQRLANEQAPVVSNVLSTLDTVPLDLFHADHLPHLHKLWDDVALAEDSMDSTWNQIARISLKLLRRRLHACPQPAQDPLTAFALDTLYRDVERRWHEHDFSLATNTLASLSGSYVYFRDEPWRLHSKQLEAAWPALGPWLDRFRGHNVSLGALVTLCTSQLIGLACRDHHEFQTAMSKAVFAPMRIFNRPNKAYQDLYAEPFRKIIIAAWKAWPGNAASLAQKVLTGSRQDIKDWAHGENTFATVLLPERQPASVAGMSIISGDALNVVACSNSAHHSLLSFLEREGLIPDFGAQEQGYAQQSSLDSPGFPQQRTFPCIWQWPSKYRDRLAALSCRALTGEAEVPATFDGLSTIALATTLLCQSSADPAGATETWLQSNGLKQHEAKLAKFKAVAMRELPRTQQSSAMLHVIAAWAKNFSLSVEPCARRAGRGPQIGSALSKCSRLAPMPAALPALQNLWATPNLPLTVRKQIARALAACPGPEANEWLRTLLADFENMHQDVKRAVILEMLTSSHAQWQDMTWHILRRCIQEGNKELCQSIIKASHQQLGQASPPHAQRFAEAVLQLASHPDSDLQTSLWATLSSQVHVLEPAQLSCIAQAAAALMIQVDKVLGWRGQAKLTVAASSIGSGSSFVESVAAQLCDLIAGEPVEPDAITQRDAPARQRLLGLCTSLLTELQKKLVDKRTQDAARRICLDISNRHPQVWRQHYAEFIKLRVSELSWVQMTESLADRFFEHFESLLQHASDLQQENDVAAAFAERIGGFSWGSSPGSKHLVTRMAEAPAPGMRLAAVMALLVWGRAEGWGQAWMPELLAQLRGDASPMVNREAYSAFTFPE</sequence>
<dbReference type="EMBL" id="JALJOS010000009">
    <property type="protein sequence ID" value="KAK9834510.1"/>
    <property type="molecule type" value="Genomic_DNA"/>
</dbReference>
<accession>A0AAW1RKI3</accession>
<name>A0AAW1RKI3_9CHLO</name>
<dbReference type="InterPro" id="IPR016024">
    <property type="entry name" value="ARM-type_fold"/>
</dbReference>
<protein>
    <submittedName>
        <fullName evidence="1">Uncharacterized protein</fullName>
    </submittedName>
</protein>
<keyword evidence="2" id="KW-1185">Reference proteome</keyword>
<organism evidence="1 2">
    <name type="scientific">Apatococcus lobatus</name>
    <dbReference type="NCBI Taxonomy" id="904363"/>
    <lineage>
        <taxon>Eukaryota</taxon>
        <taxon>Viridiplantae</taxon>
        <taxon>Chlorophyta</taxon>
        <taxon>core chlorophytes</taxon>
        <taxon>Trebouxiophyceae</taxon>
        <taxon>Chlorellales</taxon>
        <taxon>Chlorellaceae</taxon>
        <taxon>Apatococcus</taxon>
    </lineage>
</organism>
<gene>
    <name evidence="1" type="ORF">WJX74_003400</name>
</gene>
<dbReference type="Proteomes" id="UP001438707">
    <property type="component" value="Unassembled WGS sequence"/>
</dbReference>
<evidence type="ECO:0000313" key="1">
    <source>
        <dbReference type="EMBL" id="KAK9834510.1"/>
    </source>
</evidence>
<evidence type="ECO:0000313" key="2">
    <source>
        <dbReference type="Proteomes" id="UP001438707"/>
    </source>
</evidence>
<dbReference type="SUPFAM" id="SSF48371">
    <property type="entry name" value="ARM repeat"/>
    <property type="match status" value="1"/>
</dbReference>
<proteinExistence type="predicted"/>
<comment type="caution">
    <text evidence="1">The sequence shown here is derived from an EMBL/GenBank/DDBJ whole genome shotgun (WGS) entry which is preliminary data.</text>
</comment>
<reference evidence="1 2" key="1">
    <citation type="journal article" date="2024" name="Nat. Commun.">
        <title>Phylogenomics reveals the evolutionary origins of lichenization in chlorophyte algae.</title>
        <authorList>
            <person name="Puginier C."/>
            <person name="Libourel C."/>
            <person name="Otte J."/>
            <person name="Skaloud P."/>
            <person name="Haon M."/>
            <person name="Grisel S."/>
            <person name="Petersen M."/>
            <person name="Berrin J.G."/>
            <person name="Delaux P.M."/>
            <person name="Dal Grande F."/>
            <person name="Keller J."/>
        </authorList>
    </citation>
    <scope>NUCLEOTIDE SEQUENCE [LARGE SCALE GENOMIC DNA]</scope>
    <source>
        <strain evidence="1 2">SAG 2145</strain>
    </source>
</reference>